<organism evidence="3 4">
    <name type="scientific">Gemmata massiliana</name>
    <dbReference type="NCBI Taxonomy" id="1210884"/>
    <lineage>
        <taxon>Bacteria</taxon>
        <taxon>Pseudomonadati</taxon>
        <taxon>Planctomycetota</taxon>
        <taxon>Planctomycetia</taxon>
        <taxon>Gemmatales</taxon>
        <taxon>Gemmataceae</taxon>
        <taxon>Gemmata</taxon>
    </lineage>
</organism>
<feature type="region of interest" description="Disordered" evidence="1">
    <location>
        <begin position="132"/>
        <end position="169"/>
    </location>
</feature>
<dbReference type="InterPro" id="IPR013783">
    <property type="entry name" value="Ig-like_fold"/>
</dbReference>
<dbReference type="Gene3D" id="2.60.40.10">
    <property type="entry name" value="Immunoglobulins"/>
    <property type="match status" value="1"/>
</dbReference>
<accession>A0A6P2CVQ3</accession>
<dbReference type="Proteomes" id="UP000464178">
    <property type="component" value="Chromosome"/>
</dbReference>
<dbReference type="EMBL" id="LR593886">
    <property type="protein sequence ID" value="VTR91784.1"/>
    <property type="molecule type" value="Genomic_DNA"/>
</dbReference>
<sequence length="578" mass="61698">MSRWKHIRAAAGGGTAVVAVWAFVSLAASAQKPQLTFHALPEPSTSGSDVYPPLELPVDPNVEQAQFQQRVPGGSPGQLTGAAASVNDPVYPVVTIRVRVPADAVPGDDLKYVIVVQNVSAADAHSVTVRNPLSPDADVVRAEPPVDGPTGGKATSDVQPGGLSPQGNPQKRQLVWSLGTLKAGASKTIELVLRPKAGVTELNNLAYVKYEHGQSVTTKIGKPTVKVTKAAPKQTVRDETYNVRVLVENLAKVPADHIRVLENVPASAEVEPITAGGKRGQQTEKDTGTQQWVWEIARLQPGERKVIEYRVTPREAKEIYTLTSVTGPKLHKDQTAEAQTKVLVPGLSLKFTGPDGVVNAGESAKYEILVRNTGTLPSTALRVTGTLPAGCRPTKKTDGGQILRDSIMWQIPRLEPGEAQTFRYELKASTTGRRTVTSQVSDARGTRASQEVATTFAGAAALAWETKFDSLTVQVGKQGVLTVEVKNTGSEAGRNVRVQVEVPDNVSVVQTTPSVRVEGNLVQFNAESVPSNGKATYTLTFKGMKADQAEFRIRMNADSLGDRPLTTLKTVSITGDAK</sequence>
<dbReference type="PROSITE" id="PS50254">
    <property type="entry name" value="REL_2"/>
    <property type="match status" value="1"/>
</dbReference>
<reference evidence="3 4" key="1">
    <citation type="submission" date="2019-05" db="EMBL/GenBank/DDBJ databases">
        <authorList>
            <consortium name="Science for Life Laboratories"/>
        </authorList>
    </citation>
    <scope>NUCLEOTIDE SEQUENCE [LARGE SCALE GENOMIC DNA]</scope>
    <source>
        <strain evidence="3">Soil9</strain>
    </source>
</reference>
<dbReference type="KEGG" id="gms:SOIL9_59300"/>
<evidence type="ECO:0000313" key="4">
    <source>
        <dbReference type="Proteomes" id="UP000464178"/>
    </source>
</evidence>
<dbReference type="RefSeq" id="WP_162666730.1">
    <property type="nucleotide sequence ID" value="NZ_LR593886.1"/>
</dbReference>
<dbReference type="GO" id="GO:0003700">
    <property type="term" value="F:DNA-binding transcription factor activity"/>
    <property type="evidence" value="ECO:0007669"/>
    <property type="project" value="InterPro"/>
</dbReference>
<evidence type="ECO:0000256" key="1">
    <source>
        <dbReference type="SAM" id="MobiDB-lite"/>
    </source>
</evidence>
<gene>
    <name evidence="3" type="ORF">SOIL9_59300</name>
</gene>
<proteinExistence type="predicted"/>
<dbReference type="InterPro" id="IPR011539">
    <property type="entry name" value="RHD_DNA_bind_dom"/>
</dbReference>
<dbReference type="InterPro" id="IPR051172">
    <property type="entry name" value="Chlamydia_OmcB"/>
</dbReference>
<keyword evidence="4" id="KW-1185">Reference proteome</keyword>
<name>A0A6P2CVQ3_9BACT</name>
<evidence type="ECO:0000259" key="2">
    <source>
        <dbReference type="PROSITE" id="PS50254"/>
    </source>
</evidence>
<evidence type="ECO:0000313" key="3">
    <source>
        <dbReference type="EMBL" id="VTR91784.1"/>
    </source>
</evidence>
<dbReference type="PANTHER" id="PTHR34819">
    <property type="entry name" value="LARGE CYSTEINE-RICH PERIPLASMIC PROTEIN OMCB"/>
    <property type="match status" value="1"/>
</dbReference>
<dbReference type="InterPro" id="IPR001434">
    <property type="entry name" value="OmcB-like_DUF11"/>
</dbReference>
<dbReference type="AlphaFoldDB" id="A0A6P2CVQ3"/>
<dbReference type="Pfam" id="PF01345">
    <property type="entry name" value="DUF11"/>
    <property type="match status" value="3"/>
</dbReference>
<feature type="domain" description="RHD" evidence="2">
    <location>
        <begin position="49"/>
        <end position="96"/>
    </location>
</feature>
<protein>
    <submittedName>
        <fullName evidence="3">Repeat domain protein: Conserved repeat domain protein</fullName>
    </submittedName>
</protein>
<dbReference type="GO" id="GO:0003677">
    <property type="term" value="F:DNA binding"/>
    <property type="evidence" value="ECO:0007669"/>
    <property type="project" value="InterPro"/>
</dbReference>